<evidence type="ECO:0000313" key="1">
    <source>
        <dbReference type="EMBL" id="CAG8810960.1"/>
    </source>
</evidence>
<feature type="non-terminal residue" evidence="1">
    <location>
        <position position="47"/>
    </location>
</feature>
<proteinExistence type="predicted"/>
<feature type="non-terminal residue" evidence="1">
    <location>
        <position position="1"/>
    </location>
</feature>
<dbReference type="Proteomes" id="UP000789405">
    <property type="component" value="Unassembled WGS sequence"/>
</dbReference>
<organism evidence="1 2">
    <name type="scientific">Dentiscutata erythropus</name>
    <dbReference type="NCBI Taxonomy" id="1348616"/>
    <lineage>
        <taxon>Eukaryota</taxon>
        <taxon>Fungi</taxon>
        <taxon>Fungi incertae sedis</taxon>
        <taxon>Mucoromycota</taxon>
        <taxon>Glomeromycotina</taxon>
        <taxon>Glomeromycetes</taxon>
        <taxon>Diversisporales</taxon>
        <taxon>Gigasporaceae</taxon>
        <taxon>Dentiscutata</taxon>
    </lineage>
</organism>
<reference evidence="1" key="1">
    <citation type="submission" date="2021-06" db="EMBL/GenBank/DDBJ databases">
        <authorList>
            <person name="Kallberg Y."/>
            <person name="Tangrot J."/>
            <person name="Rosling A."/>
        </authorList>
    </citation>
    <scope>NUCLEOTIDE SEQUENCE</scope>
    <source>
        <strain evidence="1">MA453B</strain>
    </source>
</reference>
<protein>
    <submittedName>
        <fullName evidence="1">19311_t:CDS:1</fullName>
    </submittedName>
</protein>
<accession>A0A9N9K689</accession>
<sequence>KLIKELSTEPSTSQDPEVITTYYLCDKALKEKYNHYIKKNNPKHTAQ</sequence>
<comment type="caution">
    <text evidence="1">The sequence shown here is derived from an EMBL/GenBank/DDBJ whole genome shotgun (WGS) entry which is preliminary data.</text>
</comment>
<gene>
    <name evidence="1" type="ORF">DERYTH_LOCUS25381</name>
</gene>
<name>A0A9N9K689_9GLOM</name>
<keyword evidence="2" id="KW-1185">Reference proteome</keyword>
<dbReference type="EMBL" id="CAJVPY010046990">
    <property type="protein sequence ID" value="CAG8810960.1"/>
    <property type="molecule type" value="Genomic_DNA"/>
</dbReference>
<evidence type="ECO:0000313" key="2">
    <source>
        <dbReference type="Proteomes" id="UP000789405"/>
    </source>
</evidence>
<dbReference type="AlphaFoldDB" id="A0A9N9K689"/>